<keyword evidence="2" id="KW-0378">Hydrolase</keyword>
<accession>A0ABS3SA28</accession>
<keyword evidence="3" id="KW-1185">Reference proteome</keyword>
<gene>
    <name evidence="2" type="ORF">J4709_46635</name>
</gene>
<evidence type="ECO:0000259" key="1">
    <source>
        <dbReference type="Pfam" id="PF13391"/>
    </source>
</evidence>
<dbReference type="Proteomes" id="UP000680206">
    <property type="component" value="Unassembled WGS sequence"/>
</dbReference>
<dbReference type="GO" id="GO:0004519">
    <property type="term" value="F:endonuclease activity"/>
    <property type="evidence" value="ECO:0007669"/>
    <property type="project" value="UniProtKB-KW"/>
</dbReference>
<protein>
    <submittedName>
        <fullName evidence="2">HNH endonuclease</fullName>
    </submittedName>
</protein>
<comment type="caution">
    <text evidence="2">The sequence shown here is derived from an EMBL/GenBank/DDBJ whole genome shotgun (WGS) entry which is preliminary data.</text>
</comment>
<keyword evidence="2" id="KW-0540">Nuclease</keyword>
<feature type="domain" description="HNH nuclease" evidence="1">
    <location>
        <begin position="197"/>
        <end position="246"/>
    </location>
</feature>
<organism evidence="2 3">
    <name type="scientific">Actinomadura violacea</name>
    <dbReference type="NCBI Taxonomy" id="2819934"/>
    <lineage>
        <taxon>Bacteria</taxon>
        <taxon>Bacillati</taxon>
        <taxon>Actinomycetota</taxon>
        <taxon>Actinomycetes</taxon>
        <taxon>Streptosporangiales</taxon>
        <taxon>Thermomonosporaceae</taxon>
        <taxon>Actinomadura</taxon>
    </lineage>
</organism>
<evidence type="ECO:0000313" key="3">
    <source>
        <dbReference type="Proteomes" id="UP000680206"/>
    </source>
</evidence>
<dbReference type="InterPro" id="IPR003615">
    <property type="entry name" value="HNH_nuc"/>
</dbReference>
<name>A0ABS3SA28_9ACTN</name>
<keyword evidence="2" id="KW-0255">Endonuclease</keyword>
<dbReference type="EMBL" id="JAGEPF010000041">
    <property type="protein sequence ID" value="MBO2465069.1"/>
    <property type="molecule type" value="Genomic_DNA"/>
</dbReference>
<sequence>MTAPGSDDFDGSLRTAAMAWLDRKSTPDSLVVTRQDLLDFTFEGQRFPLIDNQLGIRKPQGFRAALSILTTYTSDRQRPPYEDAVGPDGFLRYKYQGDDPQHYTNRGLREAHRLGVPLIWFFGIRQGLFLPFYPVWIVADEPRNLQVAIALDEAQLNLADHTSLSPLERRYSERITKQRLHQPVFRQRVIQAYETSCAICRLRHASLLDAAHIIPDRDDRGVPAISNGLSLCKIHHAAYDANILGIRPDLTIQVRTDILHEVDGPMLKHGLQEMNGVALTMPRRRLDRPDPDAIERRYEIFRKAG</sequence>
<dbReference type="Pfam" id="PF13391">
    <property type="entry name" value="HNH_2"/>
    <property type="match status" value="1"/>
</dbReference>
<evidence type="ECO:0000313" key="2">
    <source>
        <dbReference type="EMBL" id="MBO2465069.1"/>
    </source>
</evidence>
<proteinExistence type="predicted"/>
<reference evidence="2 3" key="1">
    <citation type="submission" date="2021-03" db="EMBL/GenBank/DDBJ databases">
        <title>Actinomadura violae sp. nov., isolated from lichen in Thailand.</title>
        <authorList>
            <person name="Kanchanasin P."/>
            <person name="Saeng-In P."/>
            <person name="Phongsopitanun W."/>
            <person name="Yuki M."/>
            <person name="Kudo T."/>
            <person name="Ohkuma M."/>
            <person name="Tanasupawat S."/>
        </authorList>
    </citation>
    <scope>NUCLEOTIDE SEQUENCE [LARGE SCALE GENOMIC DNA]</scope>
    <source>
        <strain evidence="2 3">LCR2-06</strain>
    </source>
</reference>
<dbReference type="RefSeq" id="WP_208251929.1">
    <property type="nucleotide sequence ID" value="NZ_JAGEPF010000041.1"/>
</dbReference>